<evidence type="ECO:0000256" key="9">
    <source>
        <dbReference type="RuleBase" id="RU000461"/>
    </source>
</evidence>
<comment type="cofactor">
    <cofactor evidence="1 8">
        <name>heme</name>
        <dbReference type="ChEBI" id="CHEBI:30413"/>
    </cofactor>
</comment>
<dbReference type="EMBL" id="JAOPGA020001294">
    <property type="protein sequence ID" value="KAL0487005.1"/>
    <property type="molecule type" value="Genomic_DNA"/>
</dbReference>
<keyword evidence="10" id="KW-0472">Membrane</keyword>
<evidence type="ECO:0000256" key="4">
    <source>
        <dbReference type="ARBA" id="ARBA00022723"/>
    </source>
</evidence>
<protein>
    <submittedName>
        <fullName evidence="11">Cytochrome P450</fullName>
    </submittedName>
</protein>
<comment type="similarity">
    <text evidence="2 9">Belongs to the cytochrome P450 family.</text>
</comment>
<dbReference type="Proteomes" id="UP001431209">
    <property type="component" value="Unassembled WGS sequence"/>
</dbReference>
<dbReference type="PANTHER" id="PTHR24292">
    <property type="entry name" value="CYTOCHROME P450"/>
    <property type="match status" value="1"/>
</dbReference>
<keyword evidence="3 8" id="KW-0349">Heme</keyword>
<evidence type="ECO:0000313" key="12">
    <source>
        <dbReference type="Proteomes" id="UP001431209"/>
    </source>
</evidence>
<evidence type="ECO:0000256" key="5">
    <source>
        <dbReference type="ARBA" id="ARBA00023002"/>
    </source>
</evidence>
<keyword evidence="6 8" id="KW-0408">Iron</keyword>
<dbReference type="GO" id="GO:0016705">
    <property type="term" value="F:oxidoreductase activity, acting on paired donors, with incorporation or reduction of molecular oxygen"/>
    <property type="evidence" value="ECO:0007669"/>
    <property type="project" value="InterPro"/>
</dbReference>
<accession>A0AAW2ZDT8</accession>
<dbReference type="InterPro" id="IPR036396">
    <property type="entry name" value="Cyt_P450_sf"/>
</dbReference>
<evidence type="ECO:0000256" key="8">
    <source>
        <dbReference type="PIRSR" id="PIRSR602401-1"/>
    </source>
</evidence>
<dbReference type="Pfam" id="PF00067">
    <property type="entry name" value="p450"/>
    <property type="match status" value="1"/>
</dbReference>
<feature type="binding site" description="axial binding residue" evidence="8">
    <location>
        <position position="452"/>
    </location>
    <ligand>
        <name>heme</name>
        <dbReference type="ChEBI" id="CHEBI:30413"/>
    </ligand>
    <ligandPart>
        <name>Fe</name>
        <dbReference type="ChEBI" id="CHEBI:18248"/>
    </ligandPart>
</feature>
<dbReference type="PROSITE" id="PS00086">
    <property type="entry name" value="CYTOCHROME_P450"/>
    <property type="match status" value="1"/>
</dbReference>
<name>A0AAW2ZDT8_9EUKA</name>
<keyword evidence="7 9" id="KW-0503">Monooxygenase</keyword>
<evidence type="ECO:0000256" key="7">
    <source>
        <dbReference type="ARBA" id="ARBA00023033"/>
    </source>
</evidence>
<comment type="caution">
    <text evidence="11">The sequence shown here is derived from an EMBL/GenBank/DDBJ whole genome shotgun (WGS) entry which is preliminary data.</text>
</comment>
<evidence type="ECO:0000256" key="10">
    <source>
        <dbReference type="SAM" id="Phobius"/>
    </source>
</evidence>
<dbReference type="InterPro" id="IPR002401">
    <property type="entry name" value="Cyt_P450_E_grp-I"/>
</dbReference>
<evidence type="ECO:0000256" key="2">
    <source>
        <dbReference type="ARBA" id="ARBA00010617"/>
    </source>
</evidence>
<keyword evidence="12" id="KW-1185">Reference proteome</keyword>
<dbReference type="InterPro" id="IPR001128">
    <property type="entry name" value="Cyt_P450"/>
</dbReference>
<dbReference type="InterPro" id="IPR017972">
    <property type="entry name" value="Cyt_P450_CS"/>
</dbReference>
<sequence length="507" mass="57827">MSLLDIALSVAALLTFVVLMVVANIYLKYIKTTKMLAHIPGVNQFIPIDLIKPNTFLSRFFLSVDGVLFTHALEMKEKYGPVYKIAQGLVTGTIFVHDPDFGKLIAAKGGKVFKKDQLLNDGFLSLFGDHSIFTTNEEAVWRRHRSMLNPAFTDEKLQNAVVRETNKTLTELLHSINQQNVREVSEDMSNLTLDIVGRAGFGYEFGCTNKSNHANSKPLSENTKTILSNLVFFLMSPFKTVSEKYLSTFKPIKALFDSREVFIQEISNIIENRRREGAPEENDILSLLLRGSSTDKDGTMVDRELINNCLVMIIAGHETTSHALTFSLYLLAKHQDIQEAVYNSIKEKIQKPQEREFTYEDYEENLIQVHHVFDEALRLYPVAVGNTRQLAMDVDFKGYRLPKHSNVTYNWYTEFMDEKNFYKPKEFIPSRWNEDSKGPSSYTPFGVGNRSCIGKKFAKIEAVLSLARILSNFKVTLRDADAKLTPVQDFTLRAGEVFLTFNKRQDF</sequence>
<evidence type="ECO:0000256" key="6">
    <source>
        <dbReference type="ARBA" id="ARBA00023004"/>
    </source>
</evidence>
<keyword evidence="4 8" id="KW-0479">Metal-binding</keyword>
<dbReference type="GO" id="GO:0020037">
    <property type="term" value="F:heme binding"/>
    <property type="evidence" value="ECO:0007669"/>
    <property type="project" value="InterPro"/>
</dbReference>
<proteinExistence type="inferred from homology"/>
<gene>
    <name evidence="11" type="ORF">AKO1_001308</name>
</gene>
<dbReference type="PRINTS" id="PR00463">
    <property type="entry name" value="EP450I"/>
</dbReference>
<evidence type="ECO:0000256" key="3">
    <source>
        <dbReference type="ARBA" id="ARBA00022617"/>
    </source>
</evidence>
<feature type="transmembrane region" description="Helical" evidence="10">
    <location>
        <begin position="6"/>
        <end position="27"/>
    </location>
</feature>
<evidence type="ECO:0000313" key="11">
    <source>
        <dbReference type="EMBL" id="KAL0487005.1"/>
    </source>
</evidence>
<keyword evidence="5 9" id="KW-0560">Oxidoreductase</keyword>
<dbReference type="GO" id="GO:0005506">
    <property type="term" value="F:iron ion binding"/>
    <property type="evidence" value="ECO:0007669"/>
    <property type="project" value="InterPro"/>
</dbReference>
<reference evidence="11 12" key="1">
    <citation type="submission" date="2024-03" db="EMBL/GenBank/DDBJ databases">
        <title>The Acrasis kona genome and developmental transcriptomes reveal deep origins of eukaryotic multicellular pathways.</title>
        <authorList>
            <person name="Sheikh S."/>
            <person name="Fu C.-J."/>
            <person name="Brown M.W."/>
            <person name="Baldauf S.L."/>
        </authorList>
    </citation>
    <scope>NUCLEOTIDE SEQUENCE [LARGE SCALE GENOMIC DNA]</scope>
    <source>
        <strain evidence="11 12">ATCC MYA-3509</strain>
    </source>
</reference>
<dbReference type="GO" id="GO:0004497">
    <property type="term" value="F:monooxygenase activity"/>
    <property type="evidence" value="ECO:0007669"/>
    <property type="project" value="UniProtKB-KW"/>
</dbReference>
<organism evidence="11 12">
    <name type="scientific">Acrasis kona</name>
    <dbReference type="NCBI Taxonomy" id="1008807"/>
    <lineage>
        <taxon>Eukaryota</taxon>
        <taxon>Discoba</taxon>
        <taxon>Heterolobosea</taxon>
        <taxon>Tetramitia</taxon>
        <taxon>Eutetramitia</taxon>
        <taxon>Acrasidae</taxon>
        <taxon>Acrasis</taxon>
    </lineage>
</organism>
<dbReference type="Gene3D" id="1.10.630.10">
    <property type="entry name" value="Cytochrome P450"/>
    <property type="match status" value="1"/>
</dbReference>
<keyword evidence="10" id="KW-1133">Transmembrane helix</keyword>
<evidence type="ECO:0000256" key="1">
    <source>
        <dbReference type="ARBA" id="ARBA00001971"/>
    </source>
</evidence>
<dbReference type="AlphaFoldDB" id="A0AAW2ZDT8"/>
<keyword evidence="10" id="KW-0812">Transmembrane</keyword>
<dbReference type="SUPFAM" id="SSF48264">
    <property type="entry name" value="Cytochrome P450"/>
    <property type="match status" value="1"/>
</dbReference>
<dbReference type="PANTHER" id="PTHR24292:SF102">
    <property type="entry name" value="CYTOCHROME P450 FAMILY-RELATED"/>
    <property type="match status" value="1"/>
</dbReference>
<dbReference type="InterPro" id="IPR050476">
    <property type="entry name" value="Insect_CytP450_Detox"/>
</dbReference>
<dbReference type="PRINTS" id="PR00385">
    <property type="entry name" value="P450"/>
</dbReference>